<dbReference type="SUPFAM" id="SSF55729">
    <property type="entry name" value="Acyl-CoA N-acyltransferases (Nat)"/>
    <property type="match status" value="1"/>
</dbReference>
<dbReference type="PANTHER" id="PTHR43420:SF47">
    <property type="entry name" value="N-ACETYLTRANSFERASE DOMAIN-CONTAINING PROTEIN"/>
    <property type="match status" value="1"/>
</dbReference>
<dbReference type="EMBL" id="JAETXX010000011">
    <property type="protein sequence ID" value="MCF8715985.1"/>
    <property type="molecule type" value="Genomic_DNA"/>
</dbReference>
<name>A0ABS9J6H5_9FLAO</name>
<proteinExistence type="predicted"/>
<comment type="caution">
    <text evidence="4">The sequence shown here is derived from an EMBL/GenBank/DDBJ whole genome shotgun (WGS) entry which is preliminary data.</text>
</comment>
<reference evidence="4 5" key="1">
    <citation type="submission" date="2021-01" db="EMBL/GenBank/DDBJ databases">
        <title>Genome sequencing of Joostella atrarenae M1-2 (= KCTC 23194).</title>
        <authorList>
            <person name="Zakaria M.R."/>
            <person name="Lam M.Q."/>
            <person name="Chong C.S."/>
        </authorList>
    </citation>
    <scope>NUCLEOTIDE SEQUENCE [LARGE SCALE GENOMIC DNA]</scope>
    <source>
        <strain evidence="4 5">M1-2</strain>
    </source>
</reference>
<protein>
    <submittedName>
        <fullName evidence="4">GNAT family N-acetyltransferase</fullName>
    </submittedName>
</protein>
<evidence type="ECO:0000313" key="5">
    <source>
        <dbReference type="Proteomes" id="UP000829517"/>
    </source>
</evidence>
<dbReference type="InterPro" id="IPR016181">
    <property type="entry name" value="Acyl_CoA_acyltransferase"/>
</dbReference>
<evidence type="ECO:0000313" key="4">
    <source>
        <dbReference type="EMBL" id="MCF8715985.1"/>
    </source>
</evidence>
<dbReference type="PROSITE" id="PS51186">
    <property type="entry name" value="GNAT"/>
    <property type="match status" value="1"/>
</dbReference>
<dbReference type="Proteomes" id="UP000829517">
    <property type="component" value="Unassembled WGS sequence"/>
</dbReference>
<dbReference type="PANTHER" id="PTHR43420">
    <property type="entry name" value="ACETYLTRANSFERASE"/>
    <property type="match status" value="1"/>
</dbReference>
<keyword evidence="1" id="KW-0808">Transferase</keyword>
<dbReference type="RefSeq" id="WP_236959950.1">
    <property type="nucleotide sequence ID" value="NZ_JAETXX010000011.1"/>
</dbReference>
<organism evidence="4 5">
    <name type="scientific">Joostella atrarenae</name>
    <dbReference type="NCBI Taxonomy" id="679257"/>
    <lineage>
        <taxon>Bacteria</taxon>
        <taxon>Pseudomonadati</taxon>
        <taxon>Bacteroidota</taxon>
        <taxon>Flavobacteriia</taxon>
        <taxon>Flavobacteriales</taxon>
        <taxon>Flavobacteriaceae</taxon>
        <taxon>Joostella</taxon>
    </lineage>
</organism>
<accession>A0ABS9J6H5</accession>
<dbReference type="Gene3D" id="3.40.630.30">
    <property type="match status" value="1"/>
</dbReference>
<feature type="domain" description="N-acetyltransferase" evidence="3">
    <location>
        <begin position="4"/>
        <end position="154"/>
    </location>
</feature>
<evidence type="ECO:0000259" key="3">
    <source>
        <dbReference type="PROSITE" id="PS51186"/>
    </source>
</evidence>
<keyword evidence="5" id="KW-1185">Reference proteome</keyword>
<dbReference type="InterPro" id="IPR050680">
    <property type="entry name" value="YpeA/RimI_acetyltransf"/>
</dbReference>
<keyword evidence="2" id="KW-0012">Acyltransferase</keyword>
<evidence type="ECO:0000256" key="2">
    <source>
        <dbReference type="ARBA" id="ARBA00023315"/>
    </source>
</evidence>
<sequence>MQLIRLKNTADNYFSEAWEIYQEAFPFDERRLLAVQTQVMKNPAYHFDIVMEEQQLIGIILWWDFDAHRYIDHFATATAHRNKGYGKLILEKFKSDNKKSILLEVELPDTAINKRRIKFYERLGFKLNMHHYKAPALSAQQSPLEFLLMSYPNAISSDDVAQFVAECHPIIFGK</sequence>
<dbReference type="CDD" id="cd04301">
    <property type="entry name" value="NAT_SF"/>
    <property type="match status" value="1"/>
</dbReference>
<dbReference type="InterPro" id="IPR000182">
    <property type="entry name" value="GNAT_dom"/>
</dbReference>
<dbReference type="Pfam" id="PF00583">
    <property type="entry name" value="Acetyltransf_1"/>
    <property type="match status" value="1"/>
</dbReference>
<gene>
    <name evidence="4" type="ORF">JM658_14200</name>
</gene>
<evidence type="ECO:0000256" key="1">
    <source>
        <dbReference type="ARBA" id="ARBA00022679"/>
    </source>
</evidence>